<sequence length="584" mass="64429">MPHGAVSLDVAADTIRADDIRIALNFLCWLILGCKDDMRNCSACRPQTDYTGSTAHGKSGSTNETEDINPVDRKPWDEDQVGETNEDNHELYPVRKELDTKDDAPYCSLSERRKISVMLTASFSGIISPISASIYYPALPTLAKDMHVSISLINLTIMTYLILQGISPSFTGSFSDVYGRRLAYMLCYTTYIGANIGLALQSDYAALMALRCVQAAGSSGTIAIGSAVVADISTRAERGKYIAYATMGTTLGPALGPVIGGLLDHFLGWRWIFWFLVILGGFNFALILVTCPETCRAVVGNGSLPPAKWNRPLWAILRESLRPQSHEVEKKIDYETLEKSRSRPNPLTSVRIALEKEGGLILIYGALLYAGYMIILSTLTSQLESEYGFNSIQVGLCYLPLGIGSLTSRWSAGPLLDWNFKREAKRQSLPIVKNRQQDIRDFNIEKARLTITMPFLYAACLLLLAYGWVMRFKTHLAAPLVLLFFSGHLTTGAFSTLSTLIVDIHRQSAATAVAANNLFRCLLAAGATAFATPLIDRIGIGWTTTFIVGVWIVFSTFLWAVYLWGHTWREELRVKRSEGDGIPA</sequence>
<proteinExistence type="predicted"/>
<evidence type="ECO:0000256" key="4">
    <source>
        <dbReference type="ARBA" id="ARBA00022989"/>
    </source>
</evidence>
<comment type="subcellular location">
    <subcellularLocation>
        <location evidence="1">Membrane</location>
        <topology evidence="1">Multi-pass membrane protein</topology>
    </subcellularLocation>
</comment>
<dbReference type="AlphaFoldDB" id="A0A5N6UZD2"/>
<evidence type="ECO:0000313" key="9">
    <source>
        <dbReference type="EMBL" id="KAE8163977.1"/>
    </source>
</evidence>
<evidence type="ECO:0000256" key="2">
    <source>
        <dbReference type="ARBA" id="ARBA00022448"/>
    </source>
</evidence>
<gene>
    <name evidence="9" type="ORF">BDV40DRAFT_311217</name>
</gene>
<feature type="region of interest" description="Disordered" evidence="6">
    <location>
        <begin position="50"/>
        <end position="90"/>
    </location>
</feature>
<feature type="transmembrane region" description="Helical" evidence="7">
    <location>
        <begin position="148"/>
        <end position="170"/>
    </location>
</feature>
<protein>
    <submittedName>
        <fullName evidence="9">Major facilitator superfamily domain-containing protein</fullName>
    </submittedName>
</protein>
<keyword evidence="2" id="KW-0813">Transport</keyword>
<keyword evidence="10" id="KW-1185">Reference proteome</keyword>
<evidence type="ECO:0000313" key="10">
    <source>
        <dbReference type="Proteomes" id="UP000326950"/>
    </source>
</evidence>
<dbReference type="Proteomes" id="UP000326950">
    <property type="component" value="Unassembled WGS sequence"/>
</dbReference>
<dbReference type="PANTHER" id="PTHR23502">
    <property type="entry name" value="MAJOR FACILITATOR SUPERFAMILY"/>
    <property type="match status" value="1"/>
</dbReference>
<evidence type="ECO:0000259" key="8">
    <source>
        <dbReference type="PROSITE" id="PS50850"/>
    </source>
</evidence>
<keyword evidence="5 7" id="KW-0472">Membrane</keyword>
<feature type="domain" description="Major facilitator superfamily (MFS) profile" evidence="8">
    <location>
        <begin position="117"/>
        <end position="568"/>
    </location>
</feature>
<dbReference type="EMBL" id="ML738612">
    <property type="protein sequence ID" value="KAE8163977.1"/>
    <property type="molecule type" value="Genomic_DNA"/>
</dbReference>
<feature type="transmembrane region" description="Helical" evidence="7">
    <location>
        <begin position="115"/>
        <end position="136"/>
    </location>
</feature>
<feature type="transmembrane region" description="Helical" evidence="7">
    <location>
        <begin position="182"/>
        <end position="200"/>
    </location>
</feature>
<feature type="transmembrane region" description="Helical" evidence="7">
    <location>
        <begin position="241"/>
        <end position="259"/>
    </location>
</feature>
<feature type="transmembrane region" description="Helical" evidence="7">
    <location>
        <begin position="449"/>
        <end position="469"/>
    </location>
</feature>
<evidence type="ECO:0000256" key="6">
    <source>
        <dbReference type="SAM" id="MobiDB-lite"/>
    </source>
</evidence>
<dbReference type="Gene3D" id="1.20.1250.20">
    <property type="entry name" value="MFS general substrate transporter like domains"/>
    <property type="match status" value="1"/>
</dbReference>
<dbReference type="GO" id="GO:0005886">
    <property type="term" value="C:plasma membrane"/>
    <property type="evidence" value="ECO:0007669"/>
    <property type="project" value="TreeGrafter"/>
</dbReference>
<feature type="transmembrane region" description="Helical" evidence="7">
    <location>
        <begin position="541"/>
        <end position="565"/>
    </location>
</feature>
<dbReference type="FunFam" id="1.20.1720.10:FF:000009">
    <property type="entry name" value="MFS multidrug transporter"/>
    <property type="match status" value="1"/>
</dbReference>
<dbReference type="CDD" id="cd17323">
    <property type="entry name" value="MFS_Tpo1_MDR_like"/>
    <property type="match status" value="1"/>
</dbReference>
<dbReference type="InterPro" id="IPR036259">
    <property type="entry name" value="MFS_trans_sf"/>
</dbReference>
<keyword evidence="3 7" id="KW-0812">Transmembrane</keyword>
<evidence type="ECO:0000256" key="3">
    <source>
        <dbReference type="ARBA" id="ARBA00022692"/>
    </source>
</evidence>
<evidence type="ECO:0000256" key="1">
    <source>
        <dbReference type="ARBA" id="ARBA00004141"/>
    </source>
</evidence>
<keyword evidence="4 7" id="KW-1133">Transmembrane helix</keyword>
<accession>A0A5N6UZD2</accession>
<reference evidence="9 10" key="1">
    <citation type="submission" date="2019-04" db="EMBL/GenBank/DDBJ databases">
        <title>Friends and foes A comparative genomics study of 23 Aspergillus species from section Flavi.</title>
        <authorList>
            <consortium name="DOE Joint Genome Institute"/>
            <person name="Kjaerbolling I."/>
            <person name="Vesth T."/>
            <person name="Frisvad J.C."/>
            <person name="Nybo J.L."/>
            <person name="Theobald S."/>
            <person name="Kildgaard S."/>
            <person name="Isbrandt T."/>
            <person name="Kuo A."/>
            <person name="Sato A."/>
            <person name="Lyhne E.K."/>
            <person name="Kogle M.E."/>
            <person name="Wiebenga A."/>
            <person name="Kun R.S."/>
            <person name="Lubbers R.J."/>
            <person name="Makela M.R."/>
            <person name="Barry K."/>
            <person name="Chovatia M."/>
            <person name="Clum A."/>
            <person name="Daum C."/>
            <person name="Haridas S."/>
            <person name="He G."/>
            <person name="LaButti K."/>
            <person name="Lipzen A."/>
            <person name="Mondo S."/>
            <person name="Riley R."/>
            <person name="Salamov A."/>
            <person name="Simmons B.A."/>
            <person name="Magnuson J.K."/>
            <person name="Henrissat B."/>
            <person name="Mortensen U.H."/>
            <person name="Larsen T.O."/>
            <person name="Devries R.P."/>
            <person name="Grigoriev I.V."/>
            <person name="Machida M."/>
            <person name="Baker S.E."/>
            <person name="Andersen M.R."/>
        </authorList>
    </citation>
    <scope>NUCLEOTIDE SEQUENCE [LARGE SCALE GENOMIC DNA]</scope>
    <source>
        <strain evidence="9 10">CBS 117626</strain>
    </source>
</reference>
<feature type="transmembrane region" description="Helical" evidence="7">
    <location>
        <begin position="271"/>
        <end position="291"/>
    </location>
</feature>
<dbReference type="Gene3D" id="1.20.1720.10">
    <property type="entry name" value="Multidrug resistance protein D"/>
    <property type="match status" value="1"/>
</dbReference>
<dbReference type="Pfam" id="PF07690">
    <property type="entry name" value="MFS_1"/>
    <property type="match status" value="1"/>
</dbReference>
<dbReference type="SUPFAM" id="SSF103473">
    <property type="entry name" value="MFS general substrate transporter"/>
    <property type="match status" value="1"/>
</dbReference>
<feature type="transmembrane region" description="Helical" evidence="7">
    <location>
        <begin position="206"/>
        <end position="229"/>
    </location>
</feature>
<dbReference type="PROSITE" id="PS50850">
    <property type="entry name" value="MFS"/>
    <property type="match status" value="1"/>
</dbReference>
<name>A0A5N6UZD2_ASPTM</name>
<feature type="compositionally biased region" description="Polar residues" evidence="6">
    <location>
        <begin position="50"/>
        <end position="63"/>
    </location>
</feature>
<dbReference type="GO" id="GO:0022857">
    <property type="term" value="F:transmembrane transporter activity"/>
    <property type="evidence" value="ECO:0007669"/>
    <property type="project" value="InterPro"/>
</dbReference>
<feature type="transmembrane region" description="Helical" evidence="7">
    <location>
        <begin position="392"/>
        <end position="412"/>
    </location>
</feature>
<evidence type="ECO:0000256" key="5">
    <source>
        <dbReference type="ARBA" id="ARBA00023136"/>
    </source>
</evidence>
<dbReference type="PANTHER" id="PTHR23502:SF51">
    <property type="entry name" value="QUINIDINE RESISTANCE PROTEIN 1-RELATED"/>
    <property type="match status" value="1"/>
</dbReference>
<evidence type="ECO:0000256" key="7">
    <source>
        <dbReference type="SAM" id="Phobius"/>
    </source>
</evidence>
<dbReference type="InterPro" id="IPR011701">
    <property type="entry name" value="MFS"/>
</dbReference>
<feature type="transmembrane region" description="Helical" evidence="7">
    <location>
        <begin position="514"/>
        <end position="535"/>
    </location>
</feature>
<organism evidence="9 10">
    <name type="scientific">Aspergillus tamarii</name>
    <dbReference type="NCBI Taxonomy" id="41984"/>
    <lineage>
        <taxon>Eukaryota</taxon>
        <taxon>Fungi</taxon>
        <taxon>Dikarya</taxon>
        <taxon>Ascomycota</taxon>
        <taxon>Pezizomycotina</taxon>
        <taxon>Eurotiomycetes</taxon>
        <taxon>Eurotiomycetidae</taxon>
        <taxon>Eurotiales</taxon>
        <taxon>Aspergillaceae</taxon>
        <taxon>Aspergillus</taxon>
        <taxon>Aspergillus subgen. Circumdati</taxon>
    </lineage>
</organism>
<feature type="transmembrane region" description="Helical" evidence="7">
    <location>
        <begin position="481"/>
        <end position="502"/>
    </location>
</feature>
<feature type="transmembrane region" description="Helical" evidence="7">
    <location>
        <begin position="361"/>
        <end position="380"/>
    </location>
</feature>
<dbReference type="InterPro" id="IPR020846">
    <property type="entry name" value="MFS_dom"/>
</dbReference>
<dbReference type="OrthoDB" id="2441642at2759"/>